<dbReference type="PANTHER" id="PTHR48169:SF7">
    <property type="entry name" value="CASPASE 10"/>
    <property type="match status" value="1"/>
</dbReference>
<dbReference type="GO" id="GO:0006915">
    <property type="term" value="P:apoptotic process"/>
    <property type="evidence" value="ECO:0007669"/>
    <property type="project" value="UniProtKB-KW"/>
</dbReference>
<proteinExistence type="predicted"/>
<evidence type="ECO:0000259" key="2">
    <source>
        <dbReference type="PROSITE" id="PS50168"/>
    </source>
</evidence>
<dbReference type="Gene3D" id="1.10.533.10">
    <property type="entry name" value="Death Domain, Fas"/>
    <property type="match status" value="2"/>
</dbReference>
<feature type="domain" description="DED" evidence="2">
    <location>
        <begin position="103"/>
        <end position="177"/>
    </location>
</feature>
<dbReference type="AlphaFoldDB" id="A0AAV4C5M1"/>
<comment type="caution">
    <text evidence="3">The sequence shown here is derived from an EMBL/GenBank/DDBJ whole genome shotgun (WGS) entry which is preliminary data.</text>
</comment>
<accession>A0AAV4C5M1</accession>
<protein>
    <submittedName>
        <fullName evidence="3">Caspase-8</fullName>
    </submittedName>
</protein>
<keyword evidence="4" id="KW-1185">Reference proteome</keyword>
<dbReference type="PANTHER" id="PTHR48169">
    <property type="entry name" value="DED DOMAIN-CONTAINING PROTEIN"/>
    <property type="match status" value="1"/>
</dbReference>
<dbReference type="Proteomes" id="UP000735302">
    <property type="component" value="Unassembled WGS sequence"/>
</dbReference>
<sequence>MASMDKAKYRVVLQDLHSELADVDIKYLKFLVQPLIKKRQYEDIKDGLGLFEALEKCAMLSASKMMFLCQLLETIRRKSLISKITGEEVSWDAVGGDLELVCPFRKMLFDLSLEIPDENLFQMRYLCNVPQRLSIKDALDLFMFMIRERCLAPDNLGFLKKVFIDVSRKDLCEKVEAFEGDVKPNECNYRNALTQKKRLSDYWTCTESQETPYFGKVMPFWECNLINRMLHLTNNADDVAPGQPGYDLWFKVLTILDHLNTVSR</sequence>
<reference evidence="3 4" key="1">
    <citation type="journal article" date="2021" name="Elife">
        <title>Chloroplast acquisition without the gene transfer in kleptoplastic sea slugs, Plakobranchus ocellatus.</title>
        <authorList>
            <person name="Maeda T."/>
            <person name="Takahashi S."/>
            <person name="Yoshida T."/>
            <person name="Shimamura S."/>
            <person name="Takaki Y."/>
            <person name="Nagai Y."/>
            <person name="Toyoda A."/>
            <person name="Suzuki Y."/>
            <person name="Arimoto A."/>
            <person name="Ishii H."/>
            <person name="Satoh N."/>
            <person name="Nishiyama T."/>
            <person name="Hasebe M."/>
            <person name="Maruyama T."/>
            <person name="Minagawa J."/>
            <person name="Obokata J."/>
            <person name="Shigenobu S."/>
        </authorList>
    </citation>
    <scope>NUCLEOTIDE SEQUENCE [LARGE SCALE GENOMIC DNA]</scope>
</reference>
<gene>
    <name evidence="3" type="ORF">PoB_005323800</name>
</gene>
<dbReference type="PROSITE" id="PS50168">
    <property type="entry name" value="DED"/>
    <property type="match status" value="2"/>
</dbReference>
<evidence type="ECO:0000313" key="3">
    <source>
        <dbReference type="EMBL" id="GFO26733.1"/>
    </source>
</evidence>
<dbReference type="InterPro" id="IPR011029">
    <property type="entry name" value="DEATH-like_dom_sf"/>
</dbReference>
<dbReference type="Pfam" id="PF01335">
    <property type="entry name" value="DED"/>
    <property type="match status" value="2"/>
</dbReference>
<dbReference type="SMART" id="SM00031">
    <property type="entry name" value="DED"/>
    <property type="match status" value="2"/>
</dbReference>
<evidence type="ECO:0000313" key="4">
    <source>
        <dbReference type="Proteomes" id="UP000735302"/>
    </source>
</evidence>
<dbReference type="EMBL" id="BLXT01005858">
    <property type="protein sequence ID" value="GFO26733.1"/>
    <property type="molecule type" value="Genomic_DNA"/>
</dbReference>
<dbReference type="GO" id="GO:0042981">
    <property type="term" value="P:regulation of apoptotic process"/>
    <property type="evidence" value="ECO:0007669"/>
    <property type="project" value="InterPro"/>
</dbReference>
<evidence type="ECO:0000256" key="1">
    <source>
        <dbReference type="ARBA" id="ARBA00022703"/>
    </source>
</evidence>
<dbReference type="SUPFAM" id="SSF47986">
    <property type="entry name" value="DEATH domain"/>
    <property type="match status" value="2"/>
</dbReference>
<organism evidence="3 4">
    <name type="scientific">Plakobranchus ocellatus</name>
    <dbReference type="NCBI Taxonomy" id="259542"/>
    <lineage>
        <taxon>Eukaryota</taxon>
        <taxon>Metazoa</taxon>
        <taxon>Spiralia</taxon>
        <taxon>Lophotrochozoa</taxon>
        <taxon>Mollusca</taxon>
        <taxon>Gastropoda</taxon>
        <taxon>Heterobranchia</taxon>
        <taxon>Euthyneura</taxon>
        <taxon>Panpulmonata</taxon>
        <taxon>Sacoglossa</taxon>
        <taxon>Placobranchoidea</taxon>
        <taxon>Plakobranchidae</taxon>
        <taxon>Plakobranchus</taxon>
    </lineage>
</organism>
<dbReference type="InterPro" id="IPR001875">
    <property type="entry name" value="DED_dom"/>
</dbReference>
<name>A0AAV4C5M1_9GAST</name>
<keyword evidence="1" id="KW-0053">Apoptosis</keyword>
<feature type="domain" description="DED" evidence="2">
    <location>
        <begin position="8"/>
        <end position="86"/>
    </location>
</feature>